<evidence type="ECO:0000259" key="7">
    <source>
        <dbReference type="PROSITE" id="PS50850"/>
    </source>
</evidence>
<dbReference type="InterPro" id="IPR036259">
    <property type="entry name" value="MFS_trans_sf"/>
</dbReference>
<evidence type="ECO:0000256" key="5">
    <source>
        <dbReference type="ARBA" id="ARBA00023136"/>
    </source>
</evidence>
<gene>
    <name evidence="8" type="ORF">E0L32_007537</name>
</gene>
<dbReference type="InParanoid" id="A0A507B5A5"/>
<feature type="transmembrane region" description="Helical" evidence="6">
    <location>
        <begin position="12"/>
        <end position="32"/>
    </location>
</feature>
<dbReference type="GO" id="GO:0005351">
    <property type="term" value="F:carbohydrate:proton symporter activity"/>
    <property type="evidence" value="ECO:0007669"/>
    <property type="project" value="TreeGrafter"/>
</dbReference>
<dbReference type="PROSITE" id="PS50850">
    <property type="entry name" value="MFS"/>
    <property type="match status" value="1"/>
</dbReference>
<dbReference type="InterPro" id="IPR050360">
    <property type="entry name" value="MFS_Sugar_Transporters"/>
</dbReference>
<dbReference type="Gene3D" id="1.20.1250.20">
    <property type="entry name" value="MFS general substrate transporter like domains"/>
    <property type="match status" value="1"/>
</dbReference>
<evidence type="ECO:0000256" key="4">
    <source>
        <dbReference type="ARBA" id="ARBA00022989"/>
    </source>
</evidence>
<evidence type="ECO:0000313" key="8">
    <source>
        <dbReference type="EMBL" id="TPX11800.1"/>
    </source>
</evidence>
<dbReference type="AlphaFoldDB" id="A0A507B5A5"/>
<comment type="caution">
    <text evidence="8">The sequence shown here is derived from an EMBL/GenBank/DDBJ whole genome shotgun (WGS) entry which is preliminary data.</text>
</comment>
<organism evidence="8 9">
    <name type="scientific">Thyridium curvatum</name>
    <dbReference type="NCBI Taxonomy" id="1093900"/>
    <lineage>
        <taxon>Eukaryota</taxon>
        <taxon>Fungi</taxon>
        <taxon>Dikarya</taxon>
        <taxon>Ascomycota</taxon>
        <taxon>Pezizomycotina</taxon>
        <taxon>Sordariomycetes</taxon>
        <taxon>Sordariomycetidae</taxon>
        <taxon>Thyridiales</taxon>
        <taxon>Thyridiaceae</taxon>
        <taxon>Thyridium</taxon>
    </lineage>
</organism>
<keyword evidence="3 6" id="KW-0812">Transmembrane</keyword>
<dbReference type="GO" id="GO:0016020">
    <property type="term" value="C:membrane"/>
    <property type="evidence" value="ECO:0007669"/>
    <property type="project" value="UniProtKB-SubCell"/>
</dbReference>
<dbReference type="Pfam" id="PF00083">
    <property type="entry name" value="Sugar_tr"/>
    <property type="match status" value="1"/>
</dbReference>
<dbReference type="InterPro" id="IPR020846">
    <property type="entry name" value="MFS_dom"/>
</dbReference>
<comment type="similarity">
    <text evidence="2">Belongs to the major facilitator superfamily. Sugar transporter (TC 2.A.1.1) family.</text>
</comment>
<dbReference type="PANTHER" id="PTHR48022">
    <property type="entry name" value="PLASTIDIC GLUCOSE TRANSPORTER 4"/>
    <property type="match status" value="1"/>
</dbReference>
<accession>A0A507B5A5</accession>
<dbReference type="RefSeq" id="XP_030993511.1">
    <property type="nucleotide sequence ID" value="XM_031142292.1"/>
</dbReference>
<dbReference type="EMBL" id="SKBQ01000046">
    <property type="protein sequence ID" value="TPX11800.1"/>
    <property type="molecule type" value="Genomic_DNA"/>
</dbReference>
<feature type="transmembrane region" description="Helical" evidence="6">
    <location>
        <begin position="77"/>
        <end position="96"/>
    </location>
</feature>
<dbReference type="STRING" id="1093900.A0A507B5A5"/>
<evidence type="ECO:0000313" key="9">
    <source>
        <dbReference type="Proteomes" id="UP000319257"/>
    </source>
</evidence>
<keyword evidence="5 6" id="KW-0472">Membrane</keyword>
<feature type="domain" description="Major facilitator superfamily (MFS) profile" evidence="7">
    <location>
        <begin position="1"/>
        <end position="130"/>
    </location>
</feature>
<dbReference type="GeneID" id="41974984"/>
<evidence type="ECO:0000256" key="6">
    <source>
        <dbReference type="SAM" id="Phobius"/>
    </source>
</evidence>
<evidence type="ECO:0000256" key="3">
    <source>
        <dbReference type="ARBA" id="ARBA00022692"/>
    </source>
</evidence>
<reference evidence="8 9" key="1">
    <citation type="submission" date="2019-06" db="EMBL/GenBank/DDBJ databases">
        <title>Draft genome sequence of the filamentous fungus Phialemoniopsis curvata isolated from diesel fuel.</title>
        <authorList>
            <person name="Varaljay V.A."/>
            <person name="Lyon W.J."/>
            <person name="Crouch A.L."/>
            <person name="Drake C.E."/>
            <person name="Hollomon J.M."/>
            <person name="Nadeau L.J."/>
            <person name="Nunn H.S."/>
            <person name="Stevenson B.S."/>
            <person name="Bojanowski C.L."/>
            <person name="Crookes-Goodson W.J."/>
        </authorList>
    </citation>
    <scope>NUCLEOTIDE SEQUENCE [LARGE SCALE GENOMIC DNA]</scope>
    <source>
        <strain evidence="8 9">D216</strain>
    </source>
</reference>
<dbReference type="SUPFAM" id="SSF103473">
    <property type="entry name" value="MFS general substrate transporter"/>
    <property type="match status" value="1"/>
</dbReference>
<feature type="transmembrane region" description="Helical" evidence="6">
    <location>
        <begin position="44"/>
        <end position="65"/>
    </location>
</feature>
<feature type="transmembrane region" description="Helical" evidence="6">
    <location>
        <begin position="108"/>
        <end position="126"/>
    </location>
</feature>
<keyword evidence="4 6" id="KW-1133">Transmembrane helix</keyword>
<dbReference type="InterPro" id="IPR005828">
    <property type="entry name" value="MFS_sugar_transport-like"/>
</dbReference>
<protein>
    <recommendedName>
        <fullName evidence="7">Major facilitator superfamily (MFS) profile domain-containing protein</fullName>
    </recommendedName>
</protein>
<comment type="subcellular location">
    <subcellularLocation>
        <location evidence="1">Membrane</location>
        <topology evidence="1">Multi-pass membrane protein</topology>
    </subcellularLocation>
</comment>
<dbReference type="Proteomes" id="UP000319257">
    <property type="component" value="Unassembled WGS sequence"/>
</dbReference>
<evidence type="ECO:0000256" key="1">
    <source>
        <dbReference type="ARBA" id="ARBA00004141"/>
    </source>
</evidence>
<evidence type="ECO:0000256" key="2">
    <source>
        <dbReference type="ARBA" id="ARBA00010992"/>
    </source>
</evidence>
<dbReference type="PANTHER" id="PTHR48022:SF2">
    <property type="entry name" value="PLASTIDIC GLUCOSE TRANSPORTER 4"/>
    <property type="match status" value="1"/>
</dbReference>
<dbReference type="OrthoDB" id="2544694at2759"/>
<sequence>MISDKFGRRWLTLGLFGAGTLAVMAIGILGSFDYQEPKLASALVFFASVSNFRVIGGAGIAYSYVGEIPAQRLRARTAAVALMGSFCLGLTFNYTVPLMLKVWSVRTGYFFGVTGAISCVIGYFVLPEMAQRTSAEIDEMFECKVAPRKFRKHITQVQLNLEASQHAHKVLGDEKA</sequence>
<keyword evidence="9" id="KW-1185">Reference proteome</keyword>
<name>A0A507B5A5_9PEZI</name>
<proteinExistence type="inferred from homology"/>